<gene>
    <name evidence="2" type="ORF">Sradi_2054700</name>
</gene>
<sequence length="329" mass="38632">MQLHLVTSSKKERGITKGISVEKKRKKMEKLEVTIDPRRRRVVGNNAKDFKTEACVVLKQHAPLQYARWKDIPIDSKKKMWLAMKYRNYRHKLHEFYLSNKDKEEILHKPPNGVSEEDWVKLIDYFESDGFQKISDRNKENRKKLKMAHTCGTKSIAQYCYEDRDPETEQEPTRTATWRNTRYSNKKNGRVDQTSEEVYEDIIRLQSQASEAGQEPITEDEAFIKVLGPEKSSRLRDCGDGLKPPSKRGERINAELIKENEELRKQAEADRECLESLKKDNEEMYERLQTLEPHVNNQKGQVHSQVQAIIKSQLPTIIQNLEYLIKFIN</sequence>
<organism evidence="2">
    <name type="scientific">Sesamum radiatum</name>
    <name type="common">Black benniseed</name>
    <dbReference type="NCBI Taxonomy" id="300843"/>
    <lineage>
        <taxon>Eukaryota</taxon>
        <taxon>Viridiplantae</taxon>
        <taxon>Streptophyta</taxon>
        <taxon>Embryophyta</taxon>
        <taxon>Tracheophyta</taxon>
        <taxon>Spermatophyta</taxon>
        <taxon>Magnoliopsida</taxon>
        <taxon>eudicotyledons</taxon>
        <taxon>Gunneridae</taxon>
        <taxon>Pentapetalae</taxon>
        <taxon>asterids</taxon>
        <taxon>lamiids</taxon>
        <taxon>Lamiales</taxon>
        <taxon>Pedaliaceae</taxon>
        <taxon>Sesamum</taxon>
    </lineage>
</organism>
<dbReference type="AlphaFoldDB" id="A0AAW2THM4"/>
<name>A0AAW2THM4_SESRA</name>
<dbReference type="Pfam" id="PF03004">
    <property type="entry name" value="Transposase_24"/>
    <property type="match status" value="1"/>
</dbReference>
<comment type="caution">
    <text evidence="2">The sequence shown here is derived from an EMBL/GenBank/DDBJ whole genome shotgun (WGS) entry which is preliminary data.</text>
</comment>
<proteinExistence type="predicted"/>
<evidence type="ECO:0000256" key="1">
    <source>
        <dbReference type="SAM" id="Coils"/>
    </source>
</evidence>
<feature type="coiled-coil region" evidence="1">
    <location>
        <begin position="246"/>
        <end position="284"/>
    </location>
</feature>
<reference evidence="2" key="2">
    <citation type="journal article" date="2024" name="Plant">
        <title>Genomic evolution and insights into agronomic trait innovations of Sesamum species.</title>
        <authorList>
            <person name="Miao H."/>
            <person name="Wang L."/>
            <person name="Qu L."/>
            <person name="Liu H."/>
            <person name="Sun Y."/>
            <person name="Le M."/>
            <person name="Wang Q."/>
            <person name="Wei S."/>
            <person name="Zheng Y."/>
            <person name="Lin W."/>
            <person name="Duan Y."/>
            <person name="Cao H."/>
            <person name="Xiong S."/>
            <person name="Wang X."/>
            <person name="Wei L."/>
            <person name="Li C."/>
            <person name="Ma Q."/>
            <person name="Ju M."/>
            <person name="Zhao R."/>
            <person name="Li G."/>
            <person name="Mu C."/>
            <person name="Tian Q."/>
            <person name="Mei H."/>
            <person name="Zhang T."/>
            <person name="Gao T."/>
            <person name="Zhang H."/>
        </authorList>
    </citation>
    <scope>NUCLEOTIDE SEQUENCE</scope>
    <source>
        <strain evidence="2">G02</strain>
    </source>
</reference>
<keyword evidence="1" id="KW-0175">Coiled coil</keyword>
<dbReference type="PANTHER" id="PTHR33499:SF43">
    <property type="entry name" value="TRANSPOSASE, PTTA_EN_SPM, PLANT"/>
    <property type="match status" value="1"/>
</dbReference>
<evidence type="ECO:0008006" key="3">
    <source>
        <dbReference type="Google" id="ProtNLM"/>
    </source>
</evidence>
<accession>A0AAW2THM4</accession>
<dbReference type="InterPro" id="IPR004252">
    <property type="entry name" value="Probable_transposase_24"/>
</dbReference>
<protein>
    <recommendedName>
        <fullName evidence="3">Transposase, Ptta/En/Spm, plant</fullName>
    </recommendedName>
</protein>
<dbReference type="EMBL" id="JACGWJ010000008">
    <property type="protein sequence ID" value="KAL0404139.1"/>
    <property type="molecule type" value="Genomic_DNA"/>
</dbReference>
<evidence type="ECO:0000313" key="2">
    <source>
        <dbReference type="EMBL" id="KAL0404139.1"/>
    </source>
</evidence>
<reference evidence="2" key="1">
    <citation type="submission" date="2020-06" db="EMBL/GenBank/DDBJ databases">
        <authorList>
            <person name="Li T."/>
            <person name="Hu X."/>
            <person name="Zhang T."/>
            <person name="Song X."/>
            <person name="Zhang H."/>
            <person name="Dai N."/>
            <person name="Sheng W."/>
            <person name="Hou X."/>
            <person name="Wei L."/>
        </authorList>
    </citation>
    <scope>NUCLEOTIDE SEQUENCE</scope>
    <source>
        <strain evidence="2">G02</strain>
        <tissue evidence="2">Leaf</tissue>
    </source>
</reference>
<dbReference type="PANTHER" id="PTHR33499">
    <property type="entry name" value="OS12G0282400 PROTEIN-RELATED"/>
    <property type="match status" value="1"/>
</dbReference>